<sequence length="325" mass="35650">MINSQQIFHAIGAVNDAAILDAKSNFHPKARRRVKWGVLAACLCLTLLLAIPAMAATIPTVYNVLYEISPSTAQFFKPVQMSCEDQGIRMEVVASYIHEDTAEIYIAMQDLEGDRLSASTDLFDSYSIHAPFDCSSHCALAGYDPETKTATFLITVEQWNQRKIEGEKLTFSVRQFLGRKEDYAGTILDLDGVALNRTAQTVELRGLDGNLAADWEADGMPQRLSALQPGAPLISPTDGVTVTGIGYLDEALHVQLYFEDILKTDNHGFVSLVNKDTGKRVEYDGSLSFFDEAQAGSYADFVFSGIPAEQLGNYELYGEFVTSSG</sequence>
<reference evidence="2" key="2">
    <citation type="journal article" date="2021" name="PeerJ">
        <title>Extensive microbial diversity within the chicken gut microbiome revealed by metagenomics and culture.</title>
        <authorList>
            <person name="Gilroy R."/>
            <person name="Ravi A."/>
            <person name="Getino M."/>
            <person name="Pursley I."/>
            <person name="Horton D.L."/>
            <person name="Alikhan N.F."/>
            <person name="Baker D."/>
            <person name="Gharbi K."/>
            <person name="Hall N."/>
            <person name="Watson M."/>
            <person name="Adriaenssens E.M."/>
            <person name="Foster-Nyarko E."/>
            <person name="Jarju S."/>
            <person name="Secka A."/>
            <person name="Antonio M."/>
            <person name="Oren A."/>
            <person name="Chaudhuri R.R."/>
            <person name="La Ragione R."/>
            <person name="Hildebrand F."/>
            <person name="Pallen M.J."/>
        </authorList>
    </citation>
    <scope>NUCLEOTIDE SEQUENCE</scope>
    <source>
        <strain evidence="2">ChiBcec16-1751</strain>
    </source>
</reference>
<protein>
    <submittedName>
        <fullName evidence="2">DUF4179 domain-containing protein</fullName>
    </submittedName>
</protein>
<keyword evidence="1" id="KW-1133">Transmembrane helix</keyword>
<dbReference type="AlphaFoldDB" id="A0A9D1FAE2"/>
<accession>A0A9D1FAE2</accession>
<comment type="caution">
    <text evidence="2">The sequence shown here is derived from an EMBL/GenBank/DDBJ whole genome shotgun (WGS) entry which is preliminary data.</text>
</comment>
<evidence type="ECO:0000313" key="2">
    <source>
        <dbReference type="EMBL" id="HIS64681.1"/>
    </source>
</evidence>
<evidence type="ECO:0000313" key="3">
    <source>
        <dbReference type="Proteomes" id="UP000886741"/>
    </source>
</evidence>
<evidence type="ECO:0000256" key="1">
    <source>
        <dbReference type="SAM" id="Phobius"/>
    </source>
</evidence>
<proteinExistence type="predicted"/>
<keyword evidence="1" id="KW-0472">Membrane</keyword>
<organism evidence="2 3">
    <name type="scientific">Candidatus Avoscillospira avistercoris</name>
    <dbReference type="NCBI Taxonomy" id="2840707"/>
    <lineage>
        <taxon>Bacteria</taxon>
        <taxon>Bacillati</taxon>
        <taxon>Bacillota</taxon>
        <taxon>Clostridia</taxon>
        <taxon>Eubacteriales</taxon>
        <taxon>Oscillospiraceae</taxon>
        <taxon>Oscillospiraceae incertae sedis</taxon>
        <taxon>Candidatus Avoscillospira</taxon>
    </lineage>
</organism>
<name>A0A9D1FAE2_9FIRM</name>
<keyword evidence="1" id="KW-0812">Transmembrane</keyword>
<reference evidence="2" key="1">
    <citation type="submission" date="2020-10" db="EMBL/GenBank/DDBJ databases">
        <authorList>
            <person name="Gilroy R."/>
        </authorList>
    </citation>
    <scope>NUCLEOTIDE SEQUENCE</scope>
    <source>
        <strain evidence="2">ChiBcec16-1751</strain>
    </source>
</reference>
<feature type="transmembrane region" description="Helical" evidence="1">
    <location>
        <begin position="36"/>
        <end position="62"/>
    </location>
</feature>
<dbReference type="Proteomes" id="UP000886741">
    <property type="component" value="Unassembled WGS sequence"/>
</dbReference>
<gene>
    <name evidence="2" type="ORF">IAA83_04830</name>
</gene>
<dbReference type="EMBL" id="DVJJ01000077">
    <property type="protein sequence ID" value="HIS64681.1"/>
    <property type="molecule type" value="Genomic_DNA"/>
</dbReference>
<feature type="non-terminal residue" evidence="2">
    <location>
        <position position="325"/>
    </location>
</feature>